<dbReference type="AlphaFoldDB" id="A0A1E3SAG6"/>
<evidence type="ECO:0000313" key="2">
    <source>
        <dbReference type="Proteomes" id="UP000094224"/>
    </source>
</evidence>
<dbReference type="RefSeq" id="WP_069403040.1">
    <property type="nucleotide sequence ID" value="NZ_MIHC01000082.1"/>
</dbReference>
<proteinExistence type="predicted"/>
<organism evidence="1 2">
    <name type="scientific">Mycobacterium sherrisii</name>
    <dbReference type="NCBI Taxonomy" id="243061"/>
    <lineage>
        <taxon>Bacteria</taxon>
        <taxon>Bacillati</taxon>
        <taxon>Actinomycetota</taxon>
        <taxon>Actinomycetes</taxon>
        <taxon>Mycobacteriales</taxon>
        <taxon>Mycobacteriaceae</taxon>
        <taxon>Mycobacterium</taxon>
        <taxon>Mycobacterium simiae complex</taxon>
    </lineage>
</organism>
<reference evidence="2" key="1">
    <citation type="submission" date="2016-09" db="EMBL/GenBank/DDBJ databases">
        <authorList>
            <person name="Greninger A.L."/>
            <person name="Jerome K.R."/>
            <person name="Mcnair B."/>
            <person name="Wallis C."/>
            <person name="Fang F."/>
        </authorList>
    </citation>
    <scope>NUCLEOTIDE SEQUENCE [LARGE SCALE GENOMIC DNA]</scope>
    <source>
        <strain evidence="2">BC1_M4</strain>
    </source>
</reference>
<gene>
    <name evidence="1" type="ORF">BHQ21_25455</name>
</gene>
<name>A0A1E3SAG6_9MYCO</name>
<evidence type="ECO:0008006" key="3">
    <source>
        <dbReference type="Google" id="ProtNLM"/>
    </source>
</evidence>
<dbReference type="EMBL" id="MIHC01000082">
    <property type="protein sequence ID" value="ODQ99156.1"/>
    <property type="molecule type" value="Genomic_DNA"/>
</dbReference>
<evidence type="ECO:0000313" key="1">
    <source>
        <dbReference type="EMBL" id="ODQ99156.1"/>
    </source>
</evidence>
<sequence length="90" mass="9996">MDESIVAGRGGFQSRPELIREAVENLLNQLDSPEAPAEPASTREFMRWPAVRVSEQAEHPTLDEVLAGVPSWEREELTLADLIATARMPL</sequence>
<keyword evidence="2" id="KW-1185">Reference proteome</keyword>
<dbReference type="Proteomes" id="UP000094224">
    <property type="component" value="Unassembled WGS sequence"/>
</dbReference>
<comment type="caution">
    <text evidence="1">The sequence shown here is derived from an EMBL/GenBank/DDBJ whole genome shotgun (WGS) entry which is preliminary data.</text>
</comment>
<accession>A0A1E3SAG6</accession>
<protein>
    <recommendedName>
        <fullName evidence="3">Antitoxin</fullName>
    </recommendedName>
</protein>